<dbReference type="GO" id="GO:0051301">
    <property type="term" value="P:cell division"/>
    <property type="evidence" value="ECO:0007669"/>
    <property type="project" value="UniProtKB-KW"/>
</dbReference>
<dbReference type="EnsemblMetazoa" id="GPPI025201-RA">
    <property type="protein sequence ID" value="GPPI025201-PA"/>
    <property type="gene ID" value="GPPI025201"/>
</dbReference>
<keyword evidence="8" id="KW-1185">Reference proteome</keyword>
<dbReference type="InterPro" id="IPR036915">
    <property type="entry name" value="Cyclin-like_sf"/>
</dbReference>
<dbReference type="FunFam" id="1.10.472.10:FF:000001">
    <property type="entry name" value="G2/mitotic-specific cyclin"/>
    <property type="match status" value="1"/>
</dbReference>
<evidence type="ECO:0000256" key="1">
    <source>
        <dbReference type="ARBA" id="ARBA00022618"/>
    </source>
</evidence>
<accession>A0A1B0BBV3</accession>
<keyword evidence="3" id="KW-0131">Cell cycle</keyword>
<feature type="domain" description="Cyclin C-terminal" evidence="6">
    <location>
        <begin position="354"/>
        <end position="481"/>
    </location>
</feature>
<sequence length="541" mass="61197">MLKADKIKHKLEDENAPFGALNSKQNITGERSKFADLQNLSLKPSFKKNFPDNVSGEINVPCSKSNTISENANVISKAIDGISSTSAVIQDRVNPTSILFRKATNIAPKTENEQLFGNRNEALKEHILAGKRASSVFEEGSGEQPKLKRECTNLARNATNKLKQGLGDEALKKSNLINQISSVTIKSEDQQTVQRDSYSSKLLGIVTDIDKNDEDSLLVSGYTNDIYEHLYNLESEQPIHKNYLGNQLVIKPHMRPILIDWIYEVHLNFKLVTETFQLAVAIIDQFLQIVYDLPRSKLQLVGATALFIASKYEEVHPPALYDFVYITDGTYTTHQIRQMELKILKTLKCNLSRPLPIHFLQRFSKAADADSTHRAMSKYFVELSMIETDMAHHKPSEIAAAAVYLSSNILKRDNYALPTGFIDSCWTSTLQWYTKYQIEHIKPIARRLAVIARNAPIAKLKTVYNNYKSRDNFNVSMLTQKYHALIDSIIEMESVFVFCVRGRLFTVLPVKQAKINAIILGGGRFRELNYGASEILVEPHR</sequence>
<dbReference type="SUPFAM" id="SSF47954">
    <property type="entry name" value="Cyclin-like"/>
    <property type="match status" value="2"/>
</dbReference>
<keyword evidence="2 4" id="KW-0195">Cyclin</keyword>
<evidence type="ECO:0000313" key="7">
    <source>
        <dbReference type="EnsemblMetazoa" id="GPPI025201-PA"/>
    </source>
</evidence>
<evidence type="ECO:0000256" key="4">
    <source>
        <dbReference type="RuleBase" id="RU000383"/>
    </source>
</evidence>
<dbReference type="CDD" id="cd20507">
    <property type="entry name" value="CYCLIN_CCNB1-like_rpt1"/>
    <property type="match status" value="1"/>
</dbReference>
<dbReference type="InterPro" id="IPR004367">
    <property type="entry name" value="Cyclin_C-dom"/>
</dbReference>
<feature type="domain" description="Cyclin-like" evidence="5">
    <location>
        <begin position="358"/>
        <end position="450"/>
    </location>
</feature>
<dbReference type="PANTHER" id="PTHR10177">
    <property type="entry name" value="CYCLINS"/>
    <property type="match status" value="1"/>
</dbReference>
<dbReference type="EMBL" id="JXJN01011683">
    <property type="status" value="NOT_ANNOTATED_CDS"/>
    <property type="molecule type" value="Genomic_DNA"/>
</dbReference>
<name>A0A1B0BBV3_9MUSC</name>
<comment type="similarity">
    <text evidence="4">Belongs to the cyclin family.</text>
</comment>
<dbReference type="VEuPathDB" id="VectorBase:GPPI025201"/>
<dbReference type="Proteomes" id="UP000092460">
    <property type="component" value="Unassembled WGS sequence"/>
</dbReference>
<keyword evidence="1" id="KW-0132">Cell division</keyword>
<dbReference type="Pfam" id="PF00134">
    <property type="entry name" value="Cyclin_N"/>
    <property type="match status" value="1"/>
</dbReference>
<evidence type="ECO:0000259" key="6">
    <source>
        <dbReference type="SMART" id="SM01332"/>
    </source>
</evidence>
<dbReference type="STRING" id="67801.A0A1B0BBV3"/>
<dbReference type="Pfam" id="PF02984">
    <property type="entry name" value="Cyclin_C"/>
    <property type="match status" value="1"/>
</dbReference>
<organism evidence="7 8">
    <name type="scientific">Glossina palpalis gambiensis</name>
    <dbReference type="NCBI Taxonomy" id="67801"/>
    <lineage>
        <taxon>Eukaryota</taxon>
        <taxon>Metazoa</taxon>
        <taxon>Ecdysozoa</taxon>
        <taxon>Arthropoda</taxon>
        <taxon>Hexapoda</taxon>
        <taxon>Insecta</taxon>
        <taxon>Pterygota</taxon>
        <taxon>Neoptera</taxon>
        <taxon>Endopterygota</taxon>
        <taxon>Diptera</taxon>
        <taxon>Brachycera</taxon>
        <taxon>Muscomorpha</taxon>
        <taxon>Hippoboscoidea</taxon>
        <taxon>Glossinidae</taxon>
        <taxon>Glossina</taxon>
    </lineage>
</organism>
<protein>
    <recommendedName>
        <fullName evidence="9">Cyclin N-terminal domain-containing protein</fullName>
    </recommendedName>
</protein>
<dbReference type="SMART" id="SM01332">
    <property type="entry name" value="Cyclin_C"/>
    <property type="match status" value="1"/>
</dbReference>
<dbReference type="SMART" id="SM00385">
    <property type="entry name" value="CYCLIN"/>
    <property type="match status" value="2"/>
</dbReference>
<dbReference type="InterPro" id="IPR013763">
    <property type="entry name" value="Cyclin-like_dom"/>
</dbReference>
<evidence type="ECO:0008006" key="9">
    <source>
        <dbReference type="Google" id="ProtNLM"/>
    </source>
</evidence>
<dbReference type="InterPro" id="IPR006671">
    <property type="entry name" value="Cyclin_N"/>
</dbReference>
<evidence type="ECO:0000259" key="5">
    <source>
        <dbReference type="SMART" id="SM00385"/>
    </source>
</evidence>
<reference evidence="7" key="2">
    <citation type="submission" date="2020-05" db="UniProtKB">
        <authorList>
            <consortium name="EnsemblMetazoa"/>
        </authorList>
    </citation>
    <scope>IDENTIFICATION</scope>
    <source>
        <strain evidence="7">IAEA</strain>
    </source>
</reference>
<evidence type="ECO:0000313" key="8">
    <source>
        <dbReference type="Proteomes" id="UP000092460"/>
    </source>
</evidence>
<reference evidence="8" key="1">
    <citation type="submission" date="2015-01" db="EMBL/GenBank/DDBJ databases">
        <authorList>
            <person name="Aksoy S."/>
            <person name="Warren W."/>
            <person name="Wilson R.K."/>
        </authorList>
    </citation>
    <scope>NUCLEOTIDE SEQUENCE [LARGE SCALE GENOMIC DNA]</scope>
    <source>
        <strain evidence="8">IAEA</strain>
    </source>
</reference>
<dbReference type="InterPro" id="IPR039361">
    <property type="entry name" value="Cyclin"/>
</dbReference>
<dbReference type="Gene3D" id="1.10.472.10">
    <property type="entry name" value="Cyclin-like"/>
    <property type="match status" value="2"/>
</dbReference>
<proteinExistence type="inferred from homology"/>
<dbReference type="GO" id="GO:0005634">
    <property type="term" value="C:nucleus"/>
    <property type="evidence" value="ECO:0007669"/>
    <property type="project" value="UniProtKB-ARBA"/>
</dbReference>
<evidence type="ECO:0000256" key="2">
    <source>
        <dbReference type="ARBA" id="ARBA00023127"/>
    </source>
</evidence>
<evidence type="ECO:0000256" key="3">
    <source>
        <dbReference type="ARBA" id="ARBA00023306"/>
    </source>
</evidence>
<feature type="domain" description="Cyclin-like" evidence="5">
    <location>
        <begin position="260"/>
        <end position="345"/>
    </location>
</feature>
<dbReference type="AlphaFoldDB" id="A0A1B0BBV3"/>